<dbReference type="EMBL" id="GL883127">
    <property type="protein sequence ID" value="EGG03032.1"/>
    <property type="molecule type" value="Genomic_DNA"/>
</dbReference>
<evidence type="ECO:0000313" key="5">
    <source>
        <dbReference type="Proteomes" id="UP000001072"/>
    </source>
</evidence>
<accession>F4RX85</accession>
<dbReference type="Proteomes" id="UP000001072">
    <property type="component" value="Unassembled WGS sequence"/>
</dbReference>
<proteinExistence type="predicted"/>
<feature type="compositionally biased region" description="Polar residues" evidence="1">
    <location>
        <begin position="134"/>
        <end position="152"/>
    </location>
</feature>
<sequence length="471" mass="50349">MQSRAYLVIFLAVALAFANNASAQAYAQSSASASAYSSSGINEPVVIEIETPEDHQEPPHVKDGKHHDQGPLSQPDHHPHPVEDQGTSWQDATYESSPSGEAYDSSGHYPTKTAADESQDSDSNGPSVDPYSAPSGSYRENTPHVSGAQYATNMGPGEGSSYSPTQSDDGDHSNSQQHDQDHISQGRHEKTSSTGKGAASNLGDQEANTGSSDDDDFIRAPMFEYPDEGKDGQTFDDEDPSAKNDREKDSDDEIYPTRTSGTPTSYSRGSGGNGHPAGYLGVPTGEQPYCQGPLDPETGKGIIDINGRCTIVCYNNLVLNRDGNNCICPPNLHLDHSHSRCICHSPYVLSGGKCVLPPSQRAQSSHKKRSMITQIPIGEELLHGKYLRTEKDRVNCPASEIACPLPSGDWECLDPEFTLDSCGGCVSDGTGVDCWALEGVQGVGCDAGRCLVFSCLSDYELVNGSCVPRKN</sequence>
<keyword evidence="5" id="KW-1185">Reference proteome</keyword>
<feature type="region of interest" description="Disordered" evidence="1">
    <location>
        <begin position="50"/>
        <end position="275"/>
    </location>
</feature>
<reference evidence="5" key="1">
    <citation type="journal article" date="2011" name="Proc. Natl. Acad. Sci. U.S.A.">
        <title>Obligate biotrophy features unraveled by the genomic analysis of rust fungi.</title>
        <authorList>
            <person name="Duplessis S."/>
            <person name="Cuomo C.A."/>
            <person name="Lin Y.-C."/>
            <person name="Aerts A."/>
            <person name="Tisserant E."/>
            <person name="Veneault-Fourrey C."/>
            <person name="Joly D.L."/>
            <person name="Hacquard S."/>
            <person name="Amselem J."/>
            <person name="Cantarel B.L."/>
            <person name="Chiu R."/>
            <person name="Coutinho P.M."/>
            <person name="Feau N."/>
            <person name="Field M."/>
            <person name="Frey P."/>
            <person name="Gelhaye E."/>
            <person name="Goldberg J."/>
            <person name="Grabherr M.G."/>
            <person name="Kodira C.D."/>
            <person name="Kohler A."/>
            <person name="Kuees U."/>
            <person name="Lindquist E.A."/>
            <person name="Lucas S.M."/>
            <person name="Mago R."/>
            <person name="Mauceli E."/>
            <person name="Morin E."/>
            <person name="Murat C."/>
            <person name="Pangilinan J.L."/>
            <person name="Park R."/>
            <person name="Pearson M."/>
            <person name="Quesneville H."/>
            <person name="Rouhier N."/>
            <person name="Sakthikumar S."/>
            <person name="Salamov A.A."/>
            <person name="Schmutz J."/>
            <person name="Selles B."/>
            <person name="Shapiro H."/>
            <person name="Tanguay P."/>
            <person name="Tuskan G.A."/>
            <person name="Henrissat B."/>
            <person name="Van de Peer Y."/>
            <person name="Rouze P."/>
            <person name="Ellis J.G."/>
            <person name="Dodds P.N."/>
            <person name="Schein J.E."/>
            <person name="Zhong S."/>
            <person name="Hamelin R.C."/>
            <person name="Grigoriev I.V."/>
            <person name="Szabo L.J."/>
            <person name="Martin F."/>
        </authorList>
    </citation>
    <scope>NUCLEOTIDE SEQUENCE [LARGE SCALE GENOMIC DNA]</scope>
    <source>
        <strain evidence="5">98AG31 / pathotype 3-4-7</strain>
    </source>
</reference>
<evidence type="ECO:0000259" key="3">
    <source>
        <dbReference type="Pfam" id="PF21671"/>
    </source>
</evidence>
<dbReference type="PANTHER" id="PTHR35192:SF2">
    <property type="entry name" value="APPLE DOMAIN-CONTAINING PROTEIN"/>
    <property type="match status" value="1"/>
</dbReference>
<feature type="signal peptide" evidence="2">
    <location>
        <begin position="1"/>
        <end position="23"/>
    </location>
</feature>
<feature type="compositionally biased region" description="Polar residues" evidence="1">
    <location>
        <begin position="202"/>
        <end position="211"/>
    </location>
</feature>
<feature type="compositionally biased region" description="Polar residues" evidence="1">
    <location>
        <begin position="257"/>
        <end position="268"/>
    </location>
</feature>
<dbReference type="PANTHER" id="PTHR35192">
    <property type="entry name" value="PROTEIN, PUTATIVE-RELATED"/>
    <property type="match status" value="1"/>
</dbReference>
<name>F4RX85_MELLP</name>
<dbReference type="InterPro" id="IPR038955">
    <property type="entry name" value="PriA/CPL1_fungi"/>
</dbReference>
<dbReference type="InParanoid" id="F4RX85"/>
<feature type="compositionally biased region" description="Polar residues" evidence="1">
    <location>
        <begin position="160"/>
        <end position="177"/>
    </location>
</feature>
<protein>
    <submittedName>
        <fullName evidence="4">Secreted protein</fullName>
    </submittedName>
</protein>
<dbReference type="GeneID" id="18926646"/>
<dbReference type="OrthoDB" id="439917at2759"/>
<organism evidence="5">
    <name type="scientific">Melampsora larici-populina (strain 98AG31 / pathotype 3-4-7)</name>
    <name type="common">Poplar leaf rust fungus</name>
    <dbReference type="NCBI Taxonomy" id="747676"/>
    <lineage>
        <taxon>Eukaryota</taxon>
        <taxon>Fungi</taxon>
        <taxon>Dikarya</taxon>
        <taxon>Basidiomycota</taxon>
        <taxon>Pucciniomycotina</taxon>
        <taxon>Pucciniomycetes</taxon>
        <taxon>Pucciniales</taxon>
        <taxon>Melampsoraceae</taxon>
        <taxon>Melampsora</taxon>
    </lineage>
</organism>
<dbReference type="InterPro" id="IPR048661">
    <property type="entry name" value="CPL1-like"/>
</dbReference>
<dbReference type="eggNOG" id="ENOG502SA2G">
    <property type="taxonomic scope" value="Eukaryota"/>
</dbReference>
<evidence type="ECO:0000256" key="2">
    <source>
        <dbReference type="SAM" id="SignalP"/>
    </source>
</evidence>
<feature type="compositionally biased region" description="Basic and acidic residues" evidence="1">
    <location>
        <begin position="178"/>
        <end position="191"/>
    </location>
</feature>
<feature type="compositionally biased region" description="Basic and acidic residues" evidence="1">
    <location>
        <begin position="240"/>
        <end position="249"/>
    </location>
</feature>
<evidence type="ECO:0000256" key="1">
    <source>
        <dbReference type="SAM" id="MobiDB-lite"/>
    </source>
</evidence>
<evidence type="ECO:0000313" key="4">
    <source>
        <dbReference type="EMBL" id="EGG03032.1"/>
    </source>
</evidence>
<feature type="chain" id="PRO_5003321840" evidence="2">
    <location>
        <begin position="24"/>
        <end position="471"/>
    </location>
</feature>
<dbReference type="Pfam" id="PF21671">
    <property type="entry name" value="CPL1-like"/>
    <property type="match status" value="1"/>
</dbReference>
<dbReference type="VEuPathDB" id="FungiDB:MELLADRAFT_124143"/>
<gene>
    <name evidence="4" type="ORF">MELLADRAFT_124143</name>
</gene>
<dbReference type="HOGENOM" id="CLU_580148_0_0_1"/>
<feature type="domain" description="Protein CPL1-like" evidence="3">
    <location>
        <begin position="410"/>
        <end position="462"/>
    </location>
</feature>
<dbReference type="AlphaFoldDB" id="F4RX85"/>
<dbReference type="KEGG" id="mlr:MELLADRAFT_124143"/>
<feature type="compositionally biased region" description="Polar residues" evidence="1">
    <location>
        <begin position="85"/>
        <end position="99"/>
    </location>
</feature>
<keyword evidence="2" id="KW-0732">Signal</keyword>
<dbReference type="RefSeq" id="XP_007413825.1">
    <property type="nucleotide sequence ID" value="XM_007413763.1"/>
</dbReference>
<feature type="compositionally biased region" description="Basic and acidic residues" evidence="1">
    <location>
        <begin position="52"/>
        <end position="83"/>
    </location>
</feature>